<reference evidence="1 2" key="1">
    <citation type="submission" date="2019-12" db="EMBL/GenBank/DDBJ databases">
        <title>Halocatena pleomorpha gen. nov. sp. nov., an extremely halophilic archaeon of family Halobacteriaceae isolated from saltpan soil.</title>
        <authorList>
            <person name="Pal Y."/>
            <person name="Verma A."/>
            <person name="Krishnamurthi S."/>
            <person name="Kumar P."/>
        </authorList>
    </citation>
    <scope>NUCLEOTIDE SEQUENCE [LARGE SCALE GENOMIC DNA]</scope>
    <source>
        <strain evidence="1 2">JCM 16495</strain>
    </source>
</reference>
<dbReference type="InterPro" id="IPR043931">
    <property type="entry name" value="DUF5779"/>
</dbReference>
<sequence length="97" mass="10403">MGNFELDLGAVEREISDDEAASGEIVLGILDGETGAAEWQRLVRNGAVLVLSVDGELRELAAGFARDVRDMGGHLVHFRGFLIVSPPGVLIDTDRLD</sequence>
<name>A0A6B0GM23_9EURY</name>
<comment type="caution">
    <text evidence="1">The sequence shown here is derived from an EMBL/GenBank/DDBJ whole genome shotgun (WGS) entry which is preliminary data.</text>
</comment>
<evidence type="ECO:0008006" key="3">
    <source>
        <dbReference type="Google" id="ProtNLM"/>
    </source>
</evidence>
<dbReference type="RefSeq" id="WP_158205373.1">
    <property type="nucleotide sequence ID" value="NZ_WSZK01000025.1"/>
</dbReference>
<evidence type="ECO:0000313" key="2">
    <source>
        <dbReference type="Proteomes" id="UP000451471"/>
    </source>
</evidence>
<organism evidence="1 2">
    <name type="scientific">Halomarina oriensis</name>
    <dbReference type="NCBI Taxonomy" id="671145"/>
    <lineage>
        <taxon>Archaea</taxon>
        <taxon>Methanobacteriati</taxon>
        <taxon>Methanobacteriota</taxon>
        <taxon>Stenosarchaea group</taxon>
        <taxon>Halobacteria</taxon>
        <taxon>Halobacteriales</taxon>
        <taxon>Natronomonadaceae</taxon>
        <taxon>Halomarina</taxon>
    </lineage>
</organism>
<dbReference type="EMBL" id="WSZK01000025">
    <property type="protein sequence ID" value="MWG35700.1"/>
    <property type="molecule type" value="Genomic_DNA"/>
</dbReference>
<protein>
    <recommendedName>
        <fullName evidence="3">Cell division protein SepF</fullName>
    </recommendedName>
</protein>
<gene>
    <name evidence="1" type="ORF">GQS65_14605</name>
</gene>
<keyword evidence="2" id="KW-1185">Reference proteome</keyword>
<proteinExistence type="predicted"/>
<dbReference type="Proteomes" id="UP000451471">
    <property type="component" value="Unassembled WGS sequence"/>
</dbReference>
<dbReference type="OrthoDB" id="311695at2157"/>
<evidence type="ECO:0000313" key="1">
    <source>
        <dbReference type="EMBL" id="MWG35700.1"/>
    </source>
</evidence>
<dbReference type="AlphaFoldDB" id="A0A6B0GM23"/>
<accession>A0A6B0GM23</accession>
<dbReference type="Pfam" id="PF19091">
    <property type="entry name" value="DUF5779"/>
    <property type="match status" value="1"/>
</dbReference>